<dbReference type="Gene3D" id="3.40.50.300">
    <property type="entry name" value="P-loop containing nucleotide triphosphate hydrolases"/>
    <property type="match status" value="1"/>
</dbReference>
<keyword evidence="5 11" id="KW-0067">ATP-binding</keyword>
<comment type="subcellular location">
    <subcellularLocation>
        <location evidence="1">Cell membrane</location>
        <topology evidence="1">Multi-pass membrane protein</topology>
    </subcellularLocation>
</comment>
<dbReference type="OrthoDB" id="9770415at2"/>
<dbReference type="AlphaFoldDB" id="A0A5R9F872"/>
<dbReference type="Pfam" id="PF00664">
    <property type="entry name" value="ABC_membrane"/>
    <property type="match status" value="1"/>
</dbReference>
<feature type="transmembrane region" description="Helical" evidence="8">
    <location>
        <begin position="53"/>
        <end position="74"/>
    </location>
</feature>
<evidence type="ECO:0000256" key="5">
    <source>
        <dbReference type="ARBA" id="ARBA00022840"/>
    </source>
</evidence>
<keyword evidence="2" id="KW-0813">Transport</keyword>
<feature type="transmembrane region" description="Helical" evidence="8">
    <location>
        <begin position="267"/>
        <end position="284"/>
    </location>
</feature>
<proteinExistence type="predicted"/>
<dbReference type="PANTHER" id="PTHR43394:SF1">
    <property type="entry name" value="ATP-BINDING CASSETTE SUB-FAMILY B MEMBER 10, MITOCHONDRIAL"/>
    <property type="match status" value="1"/>
</dbReference>
<dbReference type="RefSeq" id="WP_138126340.1">
    <property type="nucleotide sequence ID" value="NZ_SWLG01000007.1"/>
</dbReference>
<dbReference type="EMBL" id="SWLG01000007">
    <property type="protein sequence ID" value="TLS37043.1"/>
    <property type="molecule type" value="Genomic_DNA"/>
</dbReference>
<keyword evidence="12" id="KW-1185">Reference proteome</keyword>
<reference evidence="11 12" key="1">
    <citation type="submission" date="2019-04" db="EMBL/GenBank/DDBJ databases">
        <title>Bacillus caeni sp. nov., a bacterium isolated from mangrove sediment.</title>
        <authorList>
            <person name="Huang H."/>
            <person name="Mo K."/>
            <person name="Hu Y."/>
        </authorList>
    </citation>
    <scope>NUCLEOTIDE SEQUENCE [LARGE SCALE GENOMIC DNA]</scope>
    <source>
        <strain evidence="11 12">HB172195</strain>
    </source>
</reference>
<dbReference type="InterPro" id="IPR011527">
    <property type="entry name" value="ABC1_TM_dom"/>
</dbReference>
<dbReference type="FunFam" id="3.40.50.300:FF:000287">
    <property type="entry name" value="Multidrug ABC transporter ATP-binding protein"/>
    <property type="match status" value="1"/>
</dbReference>
<evidence type="ECO:0000256" key="8">
    <source>
        <dbReference type="SAM" id="Phobius"/>
    </source>
</evidence>
<dbReference type="InterPro" id="IPR003439">
    <property type="entry name" value="ABC_transporter-like_ATP-bd"/>
</dbReference>
<evidence type="ECO:0000256" key="6">
    <source>
        <dbReference type="ARBA" id="ARBA00022989"/>
    </source>
</evidence>
<sequence>MIKRFFSYYRPHRKLFYIDFVCAVLVGILELGFPLAVSWFIDSLLPEGDWSTILAVSAGLLALYLFSSVMQFVVNFWGHKLGINIETDMRRELFYHVQRQSFRFFDNTKTGHIMSRITNDLMDIGELAHHGPEDLFIAVMTFIGAFWIMITINAKLALIAIIIVPFLVWLISYSNIKMNKAWTRMYGNIADVNGRVEDSVSGVRVVQSFTNEEYERKRFNQNNLFFRASKLKAYKVMSVNLSGIYITTRLMTLIILVYGAWLSFSGLLTYGELVAFILYVNVLFKPIDKISALLELYPKGMAGFKRFAELMDQEPDIENMPDAIEVPELNGNISFHNVTFGYEENRSILNGLSFTIQSGQTVAFVGPSGAGKTTICSLIPRFYDVEKGFITIDGIDIRNMTKESLRSNIGIVQQDVFLFTGTLRENIAYGKLDATQEEIEEATRRAHLTDLIAALPDGYDTQIGERGLKLSGGQKQRLSIARMFLKNPRILILDEATSALDTETEAIIQEALTELAKDRTTLVIAHRLATIRNADRILVVDQNGIVEDGTHAELLSIEDGIFTRLHAHQHASIY</sequence>
<evidence type="ECO:0000256" key="1">
    <source>
        <dbReference type="ARBA" id="ARBA00004651"/>
    </source>
</evidence>
<dbReference type="GO" id="GO:0005524">
    <property type="term" value="F:ATP binding"/>
    <property type="evidence" value="ECO:0007669"/>
    <property type="project" value="UniProtKB-KW"/>
</dbReference>
<evidence type="ECO:0000256" key="4">
    <source>
        <dbReference type="ARBA" id="ARBA00022741"/>
    </source>
</evidence>
<dbReference type="PROSITE" id="PS00211">
    <property type="entry name" value="ABC_TRANSPORTER_1"/>
    <property type="match status" value="1"/>
</dbReference>
<feature type="domain" description="ABC transporter" evidence="9">
    <location>
        <begin position="333"/>
        <end position="567"/>
    </location>
</feature>
<dbReference type="PANTHER" id="PTHR43394">
    <property type="entry name" value="ATP-DEPENDENT PERMEASE MDL1, MITOCHONDRIAL"/>
    <property type="match status" value="1"/>
</dbReference>
<dbReference type="InterPro" id="IPR039421">
    <property type="entry name" value="Type_1_exporter"/>
</dbReference>
<dbReference type="InterPro" id="IPR017871">
    <property type="entry name" value="ABC_transporter-like_CS"/>
</dbReference>
<feature type="domain" description="ABC transmembrane type-1" evidence="10">
    <location>
        <begin position="20"/>
        <end position="299"/>
    </location>
</feature>
<protein>
    <submittedName>
        <fullName evidence="11">ABC transporter ATP-binding protein</fullName>
    </submittedName>
</protein>
<dbReference type="InterPro" id="IPR003593">
    <property type="entry name" value="AAA+_ATPase"/>
</dbReference>
<keyword evidence="4" id="KW-0547">Nucleotide-binding</keyword>
<dbReference type="InterPro" id="IPR036640">
    <property type="entry name" value="ABC1_TM_sf"/>
</dbReference>
<evidence type="ECO:0000313" key="11">
    <source>
        <dbReference type="EMBL" id="TLS37043.1"/>
    </source>
</evidence>
<feature type="transmembrane region" description="Helical" evidence="8">
    <location>
        <begin position="135"/>
        <end position="152"/>
    </location>
</feature>
<feature type="transmembrane region" description="Helical" evidence="8">
    <location>
        <begin position="239"/>
        <end position="261"/>
    </location>
</feature>
<gene>
    <name evidence="11" type="ORF">FCL54_10965</name>
</gene>
<dbReference type="Proteomes" id="UP000308230">
    <property type="component" value="Unassembled WGS sequence"/>
</dbReference>
<dbReference type="PROSITE" id="PS50893">
    <property type="entry name" value="ABC_TRANSPORTER_2"/>
    <property type="match status" value="1"/>
</dbReference>
<dbReference type="SMART" id="SM00382">
    <property type="entry name" value="AAA"/>
    <property type="match status" value="1"/>
</dbReference>
<dbReference type="Gene3D" id="1.20.1560.10">
    <property type="entry name" value="ABC transporter type 1, transmembrane domain"/>
    <property type="match status" value="1"/>
</dbReference>
<comment type="caution">
    <text evidence="11">The sequence shown here is derived from an EMBL/GenBank/DDBJ whole genome shotgun (WGS) entry which is preliminary data.</text>
</comment>
<keyword evidence="3 8" id="KW-0812">Transmembrane</keyword>
<dbReference type="CDD" id="cd18549">
    <property type="entry name" value="ABC_6TM_YwjA_like"/>
    <property type="match status" value="1"/>
</dbReference>
<evidence type="ECO:0000256" key="7">
    <source>
        <dbReference type="ARBA" id="ARBA00023136"/>
    </source>
</evidence>
<keyword evidence="6 8" id="KW-1133">Transmembrane helix</keyword>
<dbReference type="GO" id="GO:0005886">
    <property type="term" value="C:plasma membrane"/>
    <property type="evidence" value="ECO:0007669"/>
    <property type="project" value="UniProtKB-SubCell"/>
</dbReference>
<dbReference type="SUPFAM" id="SSF52540">
    <property type="entry name" value="P-loop containing nucleoside triphosphate hydrolases"/>
    <property type="match status" value="1"/>
</dbReference>
<dbReference type="Pfam" id="PF00005">
    <property type="entry name" value="ABC_tran"/>
    <property type="match status" value="1"/>
</dbReference>
<dbReference type="GO" id="GO:0016887">
    <property type="term" value="F:ATP hydrolysis activity"/>
    <property type="evidence" value="ECO:0007669"/>
    <property type="project" value="InterPro"/>
</dbReference>
<keyword evidence="7 8" id="KW-0472">Membrane</keyword>
<evidence type="ECO:0000256" key="2">
    <source>
        <dbReference type="ARBA" id="ARBA00022448"/>
    </source>
</evidence>
<feature type="transmembrane region" description="Helical" evidence="8">
    <location>
        <begin position="158"/>
        <end position="176"/>
    </location>
</feature>
<organism evidence="11 12">
    <name type="scientific">Exobacillus caeni</name>
    <dbReference type="NCBI Taxonomy" id="2574798"/>
    <lineage>
        <taxon>Bacteria</taxon>
        <taxon>Bacillati</taxon>
        <taxon>Bacillota</taxon>
        <taxon>Bacilli</taxon>
        <taxon>Bacillales</taxon>
        <taxon>Guptibacillaceae</taxon>
        <taxon>Exobacillus</taxon>
    </lineage>
</organism>
<dbReference type="GO" id="GO:0015421">
    <property type="term" value="F:ABC-type oligopeptide transporter activity"/>
    <property type="evidence" value="ECO:0007669"/>
    <property type="project" value="TreeGrafter"/>
</dbReference>
<evidence type="ECO:0000259" key="10">
    <source>
        <dbReference type="PROSITE" id="PS50929"/>
    </source>
</evidence>
<evidence type="ECO:0000259" key="9">
    <source>
        <dbReference type="PROSITE" id="PS50893"/>
    </source>
</evidence>
<feature type="transmembrane region" description="Helical" evidence="8">
    <location>
        <begin position="20"/>
        <end position="41"/>
    </location>
</feature>
<dbReference type="SUPFAM" id="SSF90123">
    <property type="entry name" value="ABC transporter transmembrane region"/>
    <property type="match status" value="1"/>
</dbReference>
<accession>A0A5R9F872</accession>
<dbReference type="InterPro" id="IPR027417">
    <property type="entry name" value="P-loop_NTPase"/>
</dbReference>
<evidence type="ECO:0000256" key="3">
    <source>
        <dbReference type="ARBA" id="ARBA00022692"/>
    </source>
</evidence>
<name>A0A5R9F872_9BACL</name>
<evidence type="ECO:0000313" key="12">
    <source>
        <dbReference type="Proteomes" id="UP000308230"/>
    </source>
</evidence>
<dbReference type="FunFam" id="1.20.1560.10:FF:000053">
    <property type="entry name" value="Multidrug ABC transporter ATP-binding protein"/>
    <property type="match status" value="1"/>
</dbReference>
<dbReference type="PROSITE" id="PS50929">
    <property type="entry name" value="ABC_TM1F"/>
    <property type="match status" value="1"/>
</dbReference>